<name>A0A085LKQ7_9BILA</name>
<gene>
    <name evidence="2" type="ORF">M513_13569</name>
</gene>
<accession>A0A085LKQ7</accession>
<evidence type="ECO:0000313" key="2">
    <source>
        <dbReference type="EMBL" id="KFD45553.1"/>
    </source>
</evidence>
<feature type="compositionally biased region" description="Basic and acidic residues" evidence="1">
    <location>
        <begin position="30"/>
        <end position="42"/>
    </location>
</feature>
<evidence type="ECO:0000256" key="1">
    <source>
        <dbReference type="SAM" id="MobiDB-lite"/>
    </source>
</evidence>
<protein>
    <submittedName>
        <fullName evidence="2">Uncharacterized protein</fullName>
    </submittedName>
</protein>
<sequence length="60" mass="6660">MRNRETVGPNGARGLCTLEGHRAQGSIIRCEPKTQHNERNEVDQGESSRTNSAGKQIRID</sequence>
<evidence type="ECO:0000313" key="3">
    <source>
        <dbReference type="Proteomes" id="UP000030764"/>
    </source>
</evidence>
<dbReference type="AlphaFoldDB" id="A0A085LKQ7"/>
<proteinExistence type="predicted"/>
<organism evidence="2 3">
    <name type="scientific">Trichuris suis</name>
    <name type="common">pig whipworm</name>
    <dbReference type="NCBI Taxonomy" id="68888"/>
    <lineage>
        <taxon>Eukaryota</taxon>
        <taxon>Metazoa</taxon>
        <taxon>Ecdysozoa</taxon>
        <taxon>Nematoda</taxon>
        <taxon>Enoplea</taxon>
        <taxon>Dorylaimia</taxon>
        <taxon>Trichinellida</taxon>
        <taxon>Trichuridae</taxon>
        <taxon>Trichuris</taxon>
    </lineage>
</organism>
<feature type="region of interest" description="Disordered" evidence="1">
    <location>
        <begin position="1"/>
        <end position="60"/>
    </location>
</feature>
<dbReference type="EMBL" id="KL363463">
    <property type="protein sequence ID" value="KFD45553.1"/>
    <property type="molecule type" value="Genomic_DNA"/>
</dbReference>
<reference evidence="2 3" key="1">
    <citation type="journal article" date="2014" name="Nat. Genet.">
        <title>Genome and transcriptome of the porcine whipworm Trichuris suis.</title>
        <authorList>
            <person name="Jex A.R."/>
            <person name="Nejsum P."/>
            <person name="Schwarz E.M."/>
            <person name="Hu L."/>
            <person name="Young N.D."/>
            <person name="Hall R.S."/>
            <person name="Korhonen P.K."/>
            <person name="Liao S."/>
            <person name="Thamsborg S."/>
            <person name="Xia J."/>
            <person name="Xu P."/>
            <person name="Wang S."/>
            <person name="Scheerlinck J.P."/>
            <person name="Hofmann A."/>
            <person name="Sternberg P.W."/>
            <person name="Wang J."/>
            <person name="Gasser R.B."/>
        </authorList>
    </citation>
    <scope>NUCLEOTIDE SEQUENCE [LARGE SCALE GENOMIC DNA]</scope>
    <source>
        <strain evidence="2">DCEP-RM93M</strain>
    </source>
</reference>
<dbReference type="Proteomes" id="UP000030764">
    <property type="component" value="Unassembled WGS sequence"/>
</dbReference>
<feature type="compositionally biased region" description="Polar residues" evidence="1">
    <location>
        <begin position="45"/>
        <end position="54"/>
    </location>
</feature>
<keyword evidence="3" id="KW-1185">Reference proteome</keyword>